<dbReference type="Pfam" id="PF05725">
    <property type="entry name" value="FNIP"/>
    <property type="match status" value="4"/>
</dbReference>
<evidence type="ECO:0000256" key="1">
    <source>
        <dbReference type="ARBA" id="ARBA00022737"/>
    </source>
</evidence>
<sequence>MNENEDLFLIVWRNNLVRENILNFIELYRINYFKSFKDINDLISFEFRSFITELEYCGKKDLSIGDIPSNVQTLILSRNELSNIAVEILPSSIKKIVFPSNNNGSSFTTPFSKINKSLNTLNIDTVENINLFILHQREEFHSIPSSITSISFCKKSLFNETLHPGAFSKKNIKYLDLGEIWDNGGKLLEAGVFENGLLGLSIPGYSHPLLSGVIPKTVTSLSIAQSAKNEIREDSIPNSVTQLYLTPIDQERKKLATVRFIGASSKSKLSFSNDKKSLLPNSVKRLVIKPNMVPFNLPPTLLPSTLTDLSLHSYDNEGLVIKKGMLPNCLKSLKVATDYKFIEYDSLPSGLKYLKYRVSIPDETKYPNCDIVHGFFPQSLSHLCLNMSFTSVSVGLFSPNQRNSFSVNKRTCLETLEFGEDFNCSIFCENIIPYGVTSLSFGFNYNQPIKPGVLPNTITSLNLGGRFNHKLSNGSIPNSVTNLQFGYYYNKPIEPGVLPSSIKSINLGHCFDQYLFLGTIPMGTEKLIVSPCFNQPIDRVGIFPSSLTYLSFNVKDYFYPVYLSVDYNNQYDIETSQDINENVQIDNNIGNNNFNENDEQQYQDGENYDNNKNYEYYDTQDQYYNDENQEYQEYQDYGEYEEYQEYQNKKEEVGNIVFECIFPSSIKKLELSNVIKNLIKNKN</sequence>
<dbReference type="Proteomes" id="UP001344447">
    <property type="component" value="Unassembled WGS sequence"/>
</dbReference>
<keyword evidence="1" id="KW-0677">Repeat</keyword>
<reference evidence="2 3" key="1">
    <citation type="submission" date="2023-11" db="EMBL/GenBank/DDBJ databases">
        <title>Dfirmibasis_genome.</title>
        <authorList>
            <person name="Edelbroek B."/>
            <person name="Kjellin J."/>
            <person name="Jerlstrom-Hultqvist J."/>
            <person name="Soderbom F."/>
        </authorList>
    </citation>
    <scope>NUCLEOTIDE SEQUENCE [LARGE SCALE GENOMIC DNA]</scope>
    <source>
        <strain evidence="2 3">TNS-C-14</strain>
    </source>
</reference>
<proteinExistence type="predicted"/>
<comment type="caution">
    <text evidence="2">The sequence shown here is derived from an EMBL/GenBank/DDBJ whole genome shotgun (WGS) entry which is preliminary data.</text>
</comment>
<name>A0AAN7U4A7_9MYCE</name>
<evidence type="ECO:0008006" key="4">
    <source>
        <dbReference type="Google" id="ProtNLM"/>
    </source>
</evidence>
<dbReference type="InterPro" id="IPR008615">
    <property type="entry name" value="FNIP"/>
</dbReference>
<keyword evidence="3" id="KW-1185">Reference proteome</keyword>
<dbReference type="EMBL" id="JAVFKY010000002">
    <property type="protein sequence ID" value="KAK5581558.1"/>
    <property type="molecule type" value="Genomic_DNA"/>
</dbReference>
<dbReference type="InterPro" id="IPR051251">
    <property type="entry name" value="STK_FNIP-Repeat"/>
</dbReference>
<accession>A0AAN7U4A7</accession>
<evidence type="ECO:0000313" key="2">
    <source>
        <dbReference type="EMBL" id="KAK5581558.1"/>
    </source>
</evidence>
<dbReference type="PANTHER" id="PTHR32134:SF169">
    <property type="entry name" value="FNIP REPEAT-CONTAINING PROTEIN-RELATED"/>
    <property type="match status" value="1"/>
</dbReference>
<protein>
    <recommendedName>
        <fullName evidence="4">FNIP repeat-containing protein</fullName>
    </recommendedName>
</protein>
<dbReference type="AlphaFoldDB" id="A0AAN7U4A7"/>
<organism evidence="2 3">
    <name type="scientific">Dictyostelium firmibasis</name>
    <dbReference type="NCBI Taxonomy" id="79012"/>
    <lineage>
        <taxon>Eukaryota</taxon>
        <taxon>Amoebozoa</taxon>
        <taxon>Evosea</taxon>
        <taxon>Eumycetozoa</taxon>
        <taxon>Dictyostelia</taxon>
        <taxon>Dictyosteliales</taxon>
        <taxon>Dictyosteliaceae</taxon>
        <taxon>Dictyostelium</taxon>
    </lineage>
</organism>
<gene>
    <name evidence="2" type="ORF">RB653_001594</name>
</gene>
<dbReference type="PANTHER" id="PTHR32134">
    <property type="entry name" value="FNIP REPEAT-CONTAINING PROTEIN"/>
    <property type="match status" value="1"/>
</dbReference>
<evidence type="ECO:0000313" key="3">
    <source>
        <dbReference type="Proteomes" id="UP001344447"/>
    </source>
</evidence>